<dbReference type="RefSeq" id="WP_203165520.1">
    <property type="nucleotide sequence ID" value="NZ_JAEVLS010000001.1"/>
</dbReference>
<evidence type="ECO:0000313" key="3">
    <source>
        <dbReference type="Proteomes" id="UP000661077"/>
    </source>
</evidence>
<gene>
    <name evidence="2" type="ORF">JM946_02315</name>
</gene>
<dbReference type="Proteomes" id="UP000661077">
    <property type="component" value="Unassembled WGS sequence"/>
</dbReference>
<name>A0ABS1WRF8_9GAMM</name>
<dbReference type="EMBL" id="JAEVLS010000001">
    <property type="protein sequence ID" value="MBM0103555.1"/>
    <property type="molecule type" value="Genomic_DNA"/>
</dbReference>
<dbReference type="SUPFAM" id="SSF54593">
    <property type="entry name" value="Glyoxalase/Bleomycin resistance protein/Dihydroxybiphenyl dioxygenase"/>
    <property type="match status" value="1"/>
</dbReference>
<evidence type="ECO:0000259" key="1">
    <source>
        <dbReference type="Pfam" id="PF00903"/>
    </source>
</evidence>
<dbReference type="Pfam" id="PF00903">
    <property type="entry name" value="Glyoxalase"/>
    <property type="match status" value="1"/>
</dbReference>
<proteinExistence type="predicted"/>
<sequence length="127" mass="14608">MSNMATVELKAFVPAKDFELSKQFYIDLGFTLGWSSDVMAQFHAGACTFLLQRFYVKEHAENFMMHLLVEDVESWWRHVEAAQLAKKYGVRVLPPADRPWGIRDFTIDDPTSVLWRIGQGIENAPQT</sequence>
<dbReference type="InterPro" id="IPR004360">
    <property type="entry name" value="Glyas_Fos-R_dOase_dom"/>
</dbReference>
<keyword evidence="3" id="KW-1185">Reference proteome</keyword>
<dbReference type="CDD" id="cd08356">
    <property type="entry name" value="VOC_CChe_VCA0619_like"/>
    <property type="match status" value="1"/>
</dbReference>
<evidence type="ECO:0000313" key="2">
    <source>
        <dbReference type="EMBL" id="MBM0103555.1"/>
    </source>
</evidence>
<accession>A0ABS1WRF8</accession>
<protein>
    <submittedName>
        <fullName evidence="2">VOC family protein</fullName>
    </submittedName>
</protein>
<comment type="caution">
    <text evidence="2">The sequence shown here is derived from an EMBL/GenBank/DDBJ whole genome shotgun (WGS) entry which is preliminary data.</text>
</comment>
<dbReference type="InterPro" id="IPR029068">
    <property type="entry name" value="Glyas_Bleomycin-R_OHBP_Dase"/>
</dbReference>
<feature type="domain" description="Glyoxalase/fosfomycin resistance/dioxygenase" evidence="1">
    <location>
        <begin position="13"/>
        <end position="116"/>
    </location>
</feature>
<dbReference type="Gene3D" id="3.10.180.10">
    <property type="entry name" value="2,3-Dihydroxybiphenyl 1,2-Dioxygenase, domain 1"/>
    <property type="match status" value="1"/>
</dbReference>
<organism evidence="2 3">
    <name type="scientific">Steroidobacter gossypii</name>
    <dbReference type="NCBI Taxonomy" id="2805490"/>
    <lineage>
        <taxon>Bacteria</taxon>
        <taxon>Pseudomonadati</taxon>
        <taxon>Pseudomonadota</taxon>
        <taxon>Gammaproteobacteria</taxon>
        <taxon>Steroidobacterales</taxon>
        <taxon>Steroidobacteraceae</taxon>
        <taxon>Steroidobacter</taxon>
    </lineage>
</organism>
<reference evidence="2 3" key="1">
    <citation type="journal article" date="2021" name="Int. J. Syst. Evol. Microbiol.">
        <title>Steroidobacter gossypii sp. nov., isolated from soil of cotton cropping field.</title>
        <authorList>
            <person name="Huang R."/>
            <person name="Yang S."/>
            <person name="Zhen C."/>
            <person name="Liu W."/>
        </authorList>
    </citation>
    <scope>NUCLEOTIDE SEQUENCE [LARGE SCALE GENOMIC DNA]</scope>
    <source>
        <strain evidence="2 3">S1-65</strain>
    </source>
</reference>